<accession>A0A8S5U5T7</accession>
<name>A0A8S5U5T7_9CAUD</name>
<proteinExistence type="predicted"/>
<dbReference type="Gene3D" id="3.40.960.10">
    <property type="entry name" value="VSR Endonuclease"/>
    <property type="match status" value="1"/>
</dbReference>
<organism evidence="1">
    <name type="scientific">Siphoviridae sp. cteLh2</name>
    <dbReference type="NCBI Taxonomy" id="2825590"/>
    <lineage>
        <taxon>Viruses</taxon>
        <taxon>Duplodnaviria</taxon>
        <taxon>Heunggongvirae</taxon>
        <taxon>Uroviricota</taxon>
        <taxon>Caudoviricetes</taxon>
    </lineage>
</organism>
<evidence type="ECO:0000313" key="1">
    <source>
        <dbReference type="EMBL" id="DAF89781.1"/>
    </source>
</evidence>
<reference evidence="1" key="1">
    <citation type="journal article" date="2021" name="Proc. Natl. Acad. Sci. U.S.A.">
        <title>A Catalog of Tens of Thousands of Viruses from Human Metagenomes Reveals Hidden Associations with Chronic Diseases.</title>
        <authorList>
            <person name="Tisza M.J."/>
            <person name="Buck C.B."/>
        </authorList>
    </citation>
    <scope>NUCLEOTIDE SEQUENCE</scope>
    <source>
        <strain evidence="1">CteLh2</strain>
    </source>
</reference>
<sequence>MKYIIFYGGNIDVINRKCFRKGYTDMTNRNRSKDNIEILTKLPMRGKFIAWSKIKMGSTININHKEYGFLSFQFVTIDNKNGKSLLHLKYNNNTYTIHTSDFVTGGIRSIIGEFTKDYKIKLGTLLKDDKRDISIIDRELRKNKHRKNTYWKYYKYHCNICGYEGWIEESHLIGKSGGCSCCNGHSAILGINTIYDTDPWLIELGISEKDAKKYTKGSSKYIEVTCPDCGNKKKIKISSVYRNKSIGCICGDGFSYPEKFMFNVLTQLDVEFITQLSRTVFKWCKDYRYDIYIPKYNMIIETNGLQHYKETSFKMSLQETQENDKFKKELALNNGIKHYIVIDCRISDVDFIKENILKSKLNKFFDLSSINWVKTDLYAIKNNKIKEVCDYWNQKEDWETVGTMGRIFNRDRSTIRDWLKKGNRLGWCNYNTEEEKIKNYKNKLKRRAI</sequence>
<protein>
    <submittedName>
        <fullName evidence="1">Restriction enzyme</fullName>
    </submittedName>
</protein>
<dbReference type="EMBL" id="BK016017">
    <property type="protein sequence ID" value="DAF89781.1"/>
    <property type="molecule type" value="Genomic_DNA"/>
</dbReference>